<dbReference type="InterPro" id="IPR018392">
    <property type="entry name" value="LysM"/>
</dbReference>
<dbReference type="InterPro" id="IPR036908">
    <property type="entry name" value="RlpA-like_sf"/>
</dbReference>
<dbReference type="RefSeq" id="WP_108674713.1">
    <property type="nucleotide sequence ID" value="NZ_CP025621.1"/>
</dbReference>
<feature type="compositionally biased region" description="Low complexity" evidence="2">
    <location>
        <begin position="226"/>
        <end position="256"/>
    </location>
</feature>
<accession>A0ABD5KTP0</accession>
<evidence type="ECO:0000259" key="4">
    <source>
        <dbReference type="PROSITE" id="PS51782"/>
    </source>
</evidence>
<evidence type="ECO:0000313" key="6">
    <source>
        <dbReference type="Proteomes" id="UP001418804"/>
    </source>
</evidence>
<feature type="chain" id="PRO_5044741969" evidence="3">
    <location>
        <begin position="22"/>
        <end position="363"/>
    </location>
</feature>
<dbReference type="PANTHER" id="PTHR39160:SF6">
    <property type="entry name" value="CELL WALL-BINDING PROTEIN YOCH"/>
    <property type="match status" value="1"/>
</dbReference>
<dbReference type="SUPFAM" id="SSF54106">
    <property type="entry name" value="LysM domain"/>
    <property type="match status" value="3"/>
</dbReference>
<dbReference type="InterPro" id="IPR036779">
    <property type="entry name" value="LysM_dom_sf"/>
</dbReference>
<protein>
    <submittedName>
        <fullName evidence="5">LysM peptidoglycan-binding domain-containing protein</fullName>
    </submittedName>
</protein>
<comment type="caution">
    <text evidence="5">The sequence shown here is derived from an EMBL/GenBank/DDBJ whole genome shotgun (WGS) entry which is preliminary data.</text>
</comment>
<dbReference type="CDD" id="cd22786">
    <property type="entry name" value="DPBB_YuiC-like"/>
    <property type="match status" value="1"/>
</dbReference>
<feature type="domain" description="LysM" evidence="4">
    <location>
        <begin position="27"/>
        <end position="70"/>
    </location>
</feature>
<feature type="region of interest" description="Disordered" evidence="2">
    <location>
        <begin position="138"/>
        <end position="169"/>
    </location>
</feature>
<feature type="compositionally biased region" description="Polar residues" evidence="2">
    <location>
        <begin position="153"/>
        <end position="166"/>
    </location>
</feature>
<gene>
    <name evidence="5" type="ORF">ABDD91_11510</name>
</gene>
<proteinExistence type="predicted"/>
<feature type="domain" description="LysM" evidence="4">
    <location>
        <begin position="90"/>
        <end position="133"/>
    </location>
</feature>
<evidence type="ECO:0000256" key="2">
    <source>
        <dbReference type="SAM" id="MobiDB-lite"/>
    </source>
</evidence>
<feature type="domain" description="LysM" evidence="4">
    <location>
        <begin position="164"/>
        <end position="207"/>
    </location>
</feature>
<keyword evidence="1 3" id="KW-0732">Signal</keyword>
<feature type="region of interest" description="Disordered" evidence="2">
    <location>
        <begin position="71"/>
        <end position="91"/>
    </location>
</feature>
<dbReference type="Gene3D" id="2.40.40.10">
    <property type="entry name" value="RlpA-like domain"/>
    <property type="match status" value="1"/>
</dbReference>
<evidence type="ECO:0000256" key="3">
    <source>
        <dbReference type="SAM" id="SignalP"/>
    </source>
</evidence>
<evidence type="ECO:0000256" key="1">
    <source>
        <dbReference type="ARBA" id="ARBA00022729"/>
    </source>
</evidence>
<dbReference type="InterPro" id="IPR051933">
    <property type="entry name" value="Resuscitation_pf_RpfB"/>
</dbReference>
<feature type="region of interest" description="Disordered" evidence="2">
    <location>
        <begin position="212"/>
        <end position="268"/>
    </location>
</feature>
<dbReference type="InterPro" id="IPR010611">
    <property type="entry name" value="3D_dom"/>
</dbReference>
<dbReference type="Proteomes" id="UP001418804">
    <property type="component" value="Unassembled WGS sequence"/>
</dbReference>
<dbReference type="CDD" id="cd00118">
    <property type="entry name" value="LysM"/>
    <property type="match status" value="3"/>
</dbReference>
<evidence type="ECO:0000313" key="5">
    <source>
        <dbReference type="EMBL" id="MEN3153465.1"/>
    </source>
</evidence>
<dbReference type="Pfam" id="PF01476">
    <property type="entry name" value="LysM"/>
    <property type="match status" value="3"/>
</dbReference>
<dbReference type="PANTHER" id="PTHR39160">
    <property type="entry name" value="CELL WALL-BINDING PROTEIN YOCH"/>
    <property type="match status" value="1"/>
</dbReference>
<dbReference type="SMART" id="SM00257">
    <property type="entry name" value="LysM"/>
    <property type="match status" value="3"/>
</dbReference>
<sequence length="363" mass="38000">MKKHIFTLGATALVSIGIADAASADTDTHKVKAGETLFSISQQHNVTVEDLKKWNGLSSTLIYANQTLQIGSTSTDSSSSSTPTTTSSNHTYTVKSGDTLYRIAKNNGTSVQQLKEWNNLSSHLIYVNQVLKINGTGTVSSSTSAPVQEKTNETQASPAPSNSKSYKVQPGDTMWSVAQRHGISISQLKQWNNLSSNTIYINQVLQVGGQAAAQAKPSTPSPAAPSRPSTSAPSTSTPAPAAPSRPSTSAPSTSTPAPAPAQESKSVSKEITVEATAYTAYCAGCSGITATGIDLRSNPNRKVIAVDPRVIPLGSRVYVEGYGEAIAGDTGGAIKGTRVDLFMASQSSALNWGRKTVKLQILD</sequence>
<dbReference type="PROSITE" id="PS51782">
    <property type="entry name" value="LYSM"/>
    <property type="match status" value="3"/>
</dbReference>
<dbReference type="AlphaFoldDB" id="A0ABD5KTP0"/>
<feature type="compositionally biased region" description="Low complexity" evidence="2">
    <location>
        <begin position="72"/>
        <end position="91"/>
    </location>
</feature>
<dbReference type="EMBL" id="JBDIVD010000001">
    <property type="protein sequence ID" value="MEN3153465.1"/>
    <property type="molecule type" value="Genomic_DNA"/>
</dbReference>
<dbReference type="Gene3D" id="3.10.350.10">
    <property type="entry name" value="LysM domain"/>
    <property type="match status" value="3"/>
</dbReference>
<feature type="signal peptide" evidence="3">
    <location>
        <begin position="1"/>
        <end position="21"/>
    </location>
</feature>
<name>A0ABD5KTP0_PRIAR</name>
<reference evidence="5 6" key="1">
    <citation type="submission" date="2024-05" db="EMBL/GenBank/DDBJ databases">
        <title>The mechanism of isolation and screening of efficient mineral weathering bacteria priestia aryabhattai c4-10 with weathered biotite.</title>
        <authorList>
            <person name="Yang S."/>
        </authorList>
    </citation>
    <scope>NUCLEOTIDE SEQUENCE [LARGE SCALE GENOMIC DNA]</scope>
    <source>
        <strain evidence="5 6">C4-10</strain>
    </source>
</reference>
<organism evidence="5 6">
    <name type="scientific">Priestia aryabhattai</name>
    <name type="common">Bacillus aryabhattai</name>
    <dbReference type="NCBI Taxonomy" id="412384"/>
    <lineage>
        <taxon>Bacteria</taxon>
        <taxon>Bacillati</taxon>
        <taxon>Bacillota</taxon>
        <taxon>Bacilli</taxon>
        <taxon>Bacillales</taxon>
        <taxon>Bacillaceae</taxon>
        <taxon>Priestia</taxon>
    </lineage>
</organism>
<dbReference type="Pfam" id="PF06725">
    <property type="entry name" value="3D"/>
    <property type="match status" value="1"/>
</dbReference>
<dbReference type="SUPFAM" id="SSF50685">
    <property type="entry name" value="Barwin-like endoglucanases"/>
    <property type="match status" value="1"/>
</dbReference>
<reference evidence="5 6" key="2">
    <citation type="submission" date="2024-05" db="EMBL/GenBank/DDBJ databases">
        <authorList>
            <person name="Zheng X."/>
        </authorList>
    </citation>
    <scope>NUCLEOTIDE SEQUENCE [LARGE SCALE GENOMIC DNA]</scope>
    <source>
        <strain evidence="5 6">C4-10</strain>
    </source>
</reference>